<name>A0A9Q1C9J8_HOLLE</name>
<dbReference type="Pfam" id="PF17825">
    <property type="entry name" value="DUF5587"/>
    <property type="match status" value="1"/>
</dbReference>
<dbReference type="PANTHER" id="PTHR35668">
    <property type="entry name" value="PROTEIN SHORTAGE IN CHIASMATA 1 ORTHOLOG"/>
    <property type="match status" value="1"/>
</dbReference>
<dbReference type="GO" id="GO:0000794">
    <property type="term" value="C:condensed nuclear chromosome"/>
    <property type="evidence" value="ECO:0007669"/>
    <property type="project" value="InterPro"/>
</dbReference>
<dbReference type="EMBL" id="JAIZAY010000006">
    <property type="protein sequence ID" value="KAJ8040852.1"/>
    <property type="molecule type" value="Genomic_DNA"/>
</dbReference>
<dbReference type="GO" id="GO:0000712">
    <property type="term" value="P:resolution of meiotic recombination intermediates"/>
    <property type="evidence" value="ECO:0007669"/>
    <property type="project" value="InterPro"/>
</dbReference>
<dbReference type="GO" id="GO:0016887">
    <property type="term" value="F:ATP hydrolysis activity"/>
    <property type="evidence" value="ECO:0007669"/>
    <property type="project" value="InterPro"/>
</dbReference>
<dbReference type="InterPro" id="IPR039991">
    <property type="entry name" value="SHOC1"/>
</dbReference>
<comment type="caution">
    <text evidence="1">The sequence shown here is derived from an EMBL/GenBank/DDBJ whole genome shotgun (WGS) entry which is preliminary data.</text>
</comment>
<sequence length="634" mass="71499">MITSKALDSHNCLVVTASQLHQDFLWAQFSLVVEYEFHESPSVWQTICVRQNIRHMGLCIERKSTGEAAVKDENKVVCQADGSSGQYCLKLLCSTKVTENSKLIHYLESRYNIMVLERNYNKILPSFRPPLVYADIIVDVVTGIVLVSSEEVLSLGVEGLTHKVNSLSQQFEVLWLLISIDCESKSILHNKVFRKITCQLYSVFTQYSKTGSQYEVKILFGCTIQELGDAIHMVCNKAEENISSAWHKEDWIKRQCLTAQASKHEVFLMQFPSINAFTAQVLLTSAPLCKLLANYSADVLVTMAPWIPIKFLKIFEEYLKKGHLLMGMTGTLSKTDWVSKDSLLDQSGFETSVATSLPEQHGQVRRLQFDGQAKPSYSDRSHHVNEWNVKEEPSDLVGSDFNLNDEVLSKDYISSSKSSSQQPMTRHYHQRSALDLFAVKEENPNYDSSVRNMQMMDVYETRNYDQPQQCSTVTADSLVTAMPTGSAAMRGQCLPELTAVNTVPYNTSSKLYNWGRFHPSREVTSHNSSDLSHHLHQGVHPNQMAVSNQRSAVLNTNARFSLPPQLGYDREFYPQLGPGLQGEMDPRDLKRQMSGECLSSSLFEEMGQKKRQQPVGGGVQGLAHGEMYILCVMK</sequence>
<dbReference type="AlphaFoldDB" id="A0A9Q1C9J8"/>
<accession>A0A9Q1C9J8</accession>
<dbReference type="GO" id="GO:0003697">
    <property type="term" value="F:single-stranded DNA binding"/>
    <property type="evidence" value="ECO:0007669"/>
    <property type="project" value="TreeGrafter"/>
</dbReference>
<evidence type="ECO:0000313" key="2">
    <source>
        <dbReference type="Proteomes" id="UP001152320"/>
    </source>
</evidence>
<reference evidence="1" key="1">
    <citation type="submission" date="2021-10" db="EMBL/GenBank/DDBJ databases">
        <title>Tropical sea cucumber genome reveals ecological adaptation and Cuvierian tubules defense mechanism.</title>
        <authorList>
            <person name="Chen T."/>
        </authorList>
    </citation>
    <scope>NUCLEOTIDE SEQUENCE</scope>
    <source>
        <strain evidence="1">Nanhai2018</strain>
        <tissue evidence="1">Muscle</tissue>
    </source>
</reference>
<gene>
    <name evidence="1" type="ORF">HOLleu_15271</name>
</gene>
<dbReference type="PANTHER" id="PTHR35668:SF1">
    <property type="entry name" value="PROTEIN SHORTAGE IN CHIASMATA 1 ORTHOLOG"/>
    <property type="match status" value="1"/>
</dbReference>
<dbReference type="OrthoDB" id="5973439at2759"/>
<organism evidence="1 2">
    <name type="scientific">Holothuria leucospilota</name>
    <name type="common">Black long sea cucumber</name>
    <name type="synonym">Mertensiothuria leucospilota</name>
    <dbReference type="NCBI Taxonomy" id="206669"/>
    <lineage>
        <taxon>Eukaryota</taxon>
        <taxon>Metazoa</taxon>
        <taxon>Echinodermata</taxon>
        <taxon>Eleutherozoa</taxon>
        <taxon>Echinozoa</taxon>
        <taxon>Holothuroidea</taxon>
        <taxon>Aspidochirotacea</taxon>
        <taxon>Aspidochirotida</taxon>
        <taxon>Holothuriidae</taxon>
        <taxon>Holothuria</taxon>
    </lineage>
</organism>
<proteinExistence type="predicted"/>
<protein>
    <submittedName>
        <fullName evidence="1">Uncharacterized protein</fullName>
    </submittedName>
</protein>
<keyword evidence="2" id="KW-1185">Reference proteome</keyword>
<evidence type="ECO:0000313" key="1">
    <source>
        <dbReference type="EMBL" id="KAJ8040852.1"/>
    </source>
</evidence>
<dbReference type="Proteomes" id="UP001152320">
    <property type="component" value="Chromosome 6"/>
</dbReference>